<evidence type="ECO:0000259" key="3">
    <source>
        <dbReference type="Pfam" id="PF06030"/>
    </source>
</evidence>
<sequence>MTYERKKTMFKKLYKTFLIMMLILTSLIPVASVMADTASDNQPNFSVSIVKNPHQIGKLGYFDLSGLAPGQSTTLELIVGNLGSDSITFDVSANNAATNSNLIIDYSGTLVAEQKLTGIHFADLAKVVHPTITLAAHSQTTVQVVVTMPPVKFDGQIVGGIYLKKHETTAQQNSSGIKNTFSYVNSVILRQGNQKLVAAPKLSSASYAVKDTLPYVIGHVKNEIQAYANEAKVTHRILDSEGKVIKSMTETLRAFAPKSETDTSLTLDHLLAPGKYYYVMKVVAHGTTTESKQPFMVNATDAAVAGVSMINSMLWLIISLILLFLLIILFLLWFLLWKRRKKEDEDEDEDEDGTVRADHESHPRRKKK</sequence>
<dbReference type="Pfam" id="PF06030">
    <property type="entry name" value="WxLIP_PGBD"/>
    <property type="match status" value="1"/>
</dbReference>
<evidence type="ECO:0000256" key="2">
    <source>
        <dbReference type="SAM" id="Phobius"/>
    </source>
</evidence>
<dbReference type="InterPro" id="IPR021759">
    <property type="entry name" value="WxLIP_HBD"/>
</dbReference>
<name>A0A2A5RPW4_9LACT</name>
<dbReference type="STRING" id="1291764.GCA_001311235_00253"/>
<evidence type="ECO:0000313" key="6">
    <source>
        <dbReference type="Proteomes" id="UP000218181"/>
    </source>
</evidence>
<dbReference type="Proteomes" id="UP000218181">
    <property type="component" value="Unassembled WGS sequence"/>
</dbReference>
<gene>
    <name evidence="5" type="ORF">RT41_GL000232</name>
</gene>
<reference evidence="5 6" key="1">
    <citation type="submission" date="2014-12" db="EMBL/GenBank/DDBJ databases">
        <title>Draft genome sequences of 10 type strains of Lactococcus.</title>
        <authorList>
            <person name="Sun Z."/>
            <person name="Zhong Z."/>
            <person name="Liu W."/>
            <person name="Zhang W."/>
            <person name="Zhang H."/>
        </authorList>
    </citation>
    <scope>NUCLEOTIDE SEQUENCE [LARGE SCALE GENOMIC DNA]</scope>
    <source>
        <strain evidence="5 6">JCM 16395</strain>
    </source>
</reference>
<feature type="domain" description="WxL Interacting Protein host binding" evidence="4">
    <location>
        <begin position="173"/>
        <end position="302"/>
    </location>
</feature>
<comment type="caution">
    <text evidence="5">The sequence shown here is derived from an EMBL/GenBank/DDBJ whole genome shotgun (WGS) entry which is preliminary data.</text>
</comment>
<dbReference type="Pfam" id="PF11797">
    <property type="entry name" value="WxLIP_HBD"/>
    <property type="match status" value="1"/>
</dbReference>
<protein>
    <submittedName>
        <fullName evidence="5">Uncharacterized protein</fullName>
    </submittedName>
</protein>
<proteinExistence type="predicted"/>
<keyword evidence="6" id="KW-1185">Reference proteome</keyword>
<accession>A0A2A5RPW4</accession>
<feature type="region of interest" description="Disordered" evidence="1">
    <location>
        <begin position="342"/>
        <end position="368"/>
    </location>
</feature>
<keyword evidence="2" id="KW-0812">Transmembrane</keyword>
<feature type="domain" description="WxL Interacting Protein peptidoglycan binding" evidence="3">
    <location>
        <begin position="45"/>
        <end position="165"/>
    </location>
</feature>
<feature type="transmembrane region" description="Helical" evidence="2">
    <location>
        <begin position="313"/>
        <end position="336"/>
    </location>
</feature>
<dbReference type="InterPro" id="IPR010317">
    <property type="entry name" value="WxLIP_PGBD"/>
</dbReference>
<keyword evidence="2" id="KW-0472">Membrane</keyword>
<keyword evidence="2" id="KW-1133">Transmembrane helix</keyword>
<evidence type="ECO:0000256" key="1">
    <source>
        <dbReference type="SAM" id="MobiDB-lite"/>
    </source>
</evidence>
<evidence type="ECO:0000313" key="5">
    <source>
        <dbReference type="EMBL" id="PCS01468.1"/>
    </source>
</evidence>
<organism evidence="5 6">
    <name type="scientific">Lactococcus fujiensis JCM 16395</name>
    <dbReference type="NCBI Taxonomy" id="1291764"/>
    <lineage>
        <taxon>Bacteria</taxon>
        <taxon>Bacillati</taxon>
        <taxon>Bacillota</taxon>
        <taxon>Bacilli</taxon>
        <taxon>Lactobacillales</taxon>
        <taxon>Streptococcaceae</taxon>
        <taxon>Lactococcus</taxon>
    </lineage>
</organism>
<dbReference type="AlphaFoldDB" id="A0A2A5RPW4"/>
<dbReference type="EMBL" id="JXJU01000001">
    <property type="protein sequence ID" value="PCS01468.1"/>
    <property type="molecule type" value="Genomic_DNA"/>
</dbReference>
<evidence type="ECO:0000259" key="4">
    <source>
        <dbReference type="Pfam" id="PF11797"/>
    </source>
</evidence>